<dbReference type="Proteomes" id="UP000053573">
    <property type="component" value="Unassembled WGS sequence"/>
</dbReference>
<sequence length="59" mass="6347">MVVWTPKPQTLVKPAPSRPSSPRRAAANMFPAPSSSIWTLPQSMRSALVPIANSSTLKC</sequence>
<evidence type="ECO:0000256" key="1">
    <source>
        <dbReference type="SAM" id="MobiDB-lite"/>
    </source>
</evidence>
<reference evidence="3" key="1">
    <citation type="journal article" date="2015" name="PLoS Genet.">
        <title>The dynamic genome and transcriptome of the human fungal pathogen Blastomyces and close relative Emmonsia.</title>
        <authorList>
            <person name="Munoz J.F."/>
            <person name="Gauthier G.M."/>
            <person name="Desjardins C.A."/>
            <person name="Gallo J.E."/>
            <person name="Holder J."/>
            <person name="Sullivan T.D."/>
            <person name="Marty A.J."/>
            <person name="Carmen J.C."/>
            <person name="Chen Z."/>
            <person name="Ding L."/>
            <person name="Gujja S."/>
            <person name="Magrini V."/>
            <person name="Misas E."/>
            <person name="Mitreva M."/>
            <person name="Priest M."/>
            <person name="Saif S."/>
            <person name="Whiston E.A."/>
            <person name="Young S."/>
            <person name="Zeng Q."/>
            <person name="Goldman W.E."/>
            <person name="Mardis E.R."/>
            <person name="Taylor J.W."/>
            <person name="McEwen J.G."/>
            <person name="Clay O.K."/>
            <person name="Klein B.S."/>
            <person name="Cuomo C.A."/>
        </authorList>
    </citation>
    <scope>NUCLEOTIDE SEQUENCE [LARGE SCALE GENOMIC DNA]</scope>
    <source>
        <strain evidence="3">UAMH 139</strain>
    </source>
</reference>
<feature type="compositionally biased region" description="Low complexity" evidence="1">
    <location>
        <begin position="14"/>
        <end position="25"/>
    </location>
</feature>
<comment type="caution">
    <text evidence="2">The sequence shown here is derived from an EMBL/GenBank/DDBJ whole genome shotgun (WGS) entry which is preliminary data.</text>
</comment>
<dbReference type="EMBL" id="LDEV01000690">
    <property type="protein sequence ID" value="KLJ12802.1"/>
    <property type="molecule type" value="Genomic_DNA"/>
</dbReference>
<keyword evidence="3" id="KW-1185">Reference proteome</keyword>
<name>A0A0H1BP78_9EURO</name>
<feature type="region of interest" description="Disordered" evidence="1">
    <location>
        <begin position="1"/>
        <end position="25"/>
    </location>
</feature>
<gene>
    <name evidence="2" type="ORF">EMPG_12200</name>
</gene>
<dbReference type="AlphaFoldDB" id="A0A0H1BP78"/>
<organism evidence="2 3">
    <name type="scientific">Blastomyces silverae</name>
    <dbReference type="NCBI Taxonomy" id="2060906"/>
    <lineage>
        <taxon>Eukaryota</taxon>
        <taxon>Fungi</taxon>
        <taxon>Dikarya</taxon>
        <taxon>Ascomycota</taxon>
        <taxon>Pezizomycotina</taxon>
        <taxon>Eurotiomycetes</taxon>
        <taxon>Eurotiomycetidae</taxon>
        <taxon>Onygenales</taxon>
        <taxon>Ajellomycetaceae</taxon>
        <taxon>Blastomyces</taxon>
    </lineage>
</organism>
<protein>
    <submittedName>
        <fullName evidence="2">Uncharacterized protein</fullName>
    </submittedName>
</protein>
<evidence type="ECO:0000313" key="2">
    <source>
        <dbReference type="EMBL" id="KLJ12802.1"/>
    </source>
</evidence>
<evidence type="ECO:0000313" key="3">
    <source>
        <dbReference type="Proteomes" id="UP000053573"/>
    </source>
</evidence>
<accession>A0A0H1BP78</accession>
<proteinExistence type="predicted"/>